<reference evidence="3" key="1">
    <citation type="journal article" date="2014" name="Int. J. Syst. Evol. Microbiol.">
        <title>Complete genome sequence of Corynebacterium casei LMG S-19264T (=DSM 44701T), isolated from a smear-ripened cheese.</title>
        <authorList>
            <consortium name="US DOE Joint Genome Institute (JGI-PGF)"/>
            <person name="Walter F."/>
            <person name="Albersmeier A."/>
            <person name="Kalinowski J."/>
            <person name="Ruckert C."/>
        </authorList>
    </citation>
    <scope>NUCLEOTIDE SEQUENCE</scope>
    <source>
        <strain evidence="3">CGMCC 4.7430</strain>
    </source>
</reference>
<dbReference type="RefSeq" id="WP_225277170.1">
    <property type="nucleotide sequence ID" value="NZ_BMNK01000002.1"/>
</dbReference>
<proteinExistence type="predicted"/>
<feature type="transmembrane region" description="Helical" evidence="2">
    <location>
        <begin position="132"/>
        <end position="153"/>
    </location>
</feature>
<evidence type="ECO:0000256" key="1">
    <source>
        <dbReference type="SAM" id="MobiDB-lite"/>
    </source>
</evidence>
<keyword evidence="2" id="KW-1133">Transmembrane helix</keyword>
<dbReference type="Proteomes" id="UP000660745">
    <property type="component" value="Unassembled WGS sequence"/>
</dbReference>
<evidence type="ECO:0000313" key="3">
    <source>
        <dbReference type="EMBL" id="GGP02709.1"/>
    </source>
</evidence>
<keyword evidence="4" id="KW-1185">Reference proteome</keyword>
<keyword evidence="2" id="KW-0472">Membrane</keyword>
<feature type="transmembrane region" description="Helical" evidence="2">
    <location>
        <begin position="165"/>
        <end position="184"/>
    </location>
</feature>
<feature type="transmembrane region" description="Helical" evidence="2">
    <location>
        <begin position="89"/>
        <end position="112"/>
    </location>
</feature>
<feature type="region of interest" description="Disordered" evidence="1">
    <location>
        <begin position="226"/>
        <end position="245"/>
    </location>
</feature>
<name>A0A918A072_9ACTN</name>
<feature type="transmembrane region" description="Helical" evidence="2">
    <location>
        <begin position="50"/>
        <end position="77"/>
    </location>
</feature>
<dbReference type="EMBL" id="BMNK01000002">
    <property type="protein sequence ID" value="GGP02709.1"/>
    <property type="molecule type" value="Genomic_DNA"/>
</dbReference>
<organism evidence="3 4">
    <name type="scientific">Nonomuraea glycinis</name>
    <dbReference type="NCBI Taxonomy" id="2047744"/>
    <lineage>
        <taxon>Bacteria</taxon>
        <taxon>Bacillati</taxon>
        <taxon>Actinomycetota</taxon>
        <taxon>Actinomycetes</taxon>
        <taxon>Streptosporangiales</taxon>
        <taxon>Streptosporangiaceae</taxon>
        <taxon>Nonomuraea</taxon>
    </lineage>
</organism>
<evidence type="ECO:0008006" key="5">
    <source>
        <dbReference type="Google" id="ProtNLM"/>
    </source>
</evidence>
<keyword evidence="2" id="KW-0812">Transmembrane</keyword>
<gene>
    <name evidence="3" type="ORF">GCM10012278_11010</name>
</gene>
<feature type="transmembrane region" description="Helical" evidence="2">
    <location>
        <begin position="7"/>
        <end position="30"/>
    </location>
</feature>
<protein>
    <recommendedName>
        <fullName evidence="5">DUF4386 family protein</fullName>
    </recommendedName>
</protein>
<accession>A0A918A072</accession>
<dbReference type="AlphaFoldDB" id="A0A918A072"/>
<evidence type="ECO:0000256" key="2">
    <source>
        <dbReference type="SAM" id="Phobius"/>
    </source>
</evidence>
<sequence>MRFSRISGFAAIGFAITIVGGNLIMVPAGLPLVGAETAEVNAFFGEHGDLVGLVSGFLPAVWVLATLFGAGAVAALWTFERKRGEAWSLVGFAGLIMQNVTFTGVIATRLALARTAPYDTTATTGLWALHDALLTLNGTFLATALVGLSMAGLRAQFIRHWHGGLGLLAAALQFTSASLASLVIKEESPLGLIGLTGWLLWAVWIVMYGIRLIRVAETGPRLPVGGGVPGHPGDDLALASRPPDA</sequence>
<feature type="transmembrane region" description="Helical" evidence="2">
    <location>
        <begin position="190"/>
        <end position="210"/>
    </location>
</feature>
<reference evidence="3" key="2">
    <citation type="submission" date="2020-09" db="EMBL/GenBank/DDBJ databases">
        <authorList>
            <person name="Sun Q."/>
            <person name="Zhou Y."/>
        </authorList>
    </citation>
    <scope>NUCLEOTIDE SEQUENCE</scope>
    <source>
        <strain evidence="3">CGMCC 4.7430</strain>
    </source>
</reference>
<evidence type="ECO:0000313" key="4">
    <source>
        <dbReference type="Proteomes" id="UP000660745"/>
    </source>
</evidence>
<comment type="caution">
    <text evidence="3">The sequence shown here is derived from an EMBL/GenBank/DDBJ whole genome shotgun (WGS) entry which is preliminary data.</text>
</comment>